<dbReference type="HOGENOM" id="CLU_2154628_0_0_10"/>
<dbReference type="Proteomes" id="UP000006054">
    <property type="component" value="Chromosome"/>
</dbReference>
<evidence type="ECO:0000313" key="2">
    <source>
        <dbReference type="EMBL" id="AFM03255.1"/>
    </source>
</evidence>
<dbReference type="PATRIC" id="fig|880071.3.peg.770"/>
<protein>
    <submittedName>
        <fullName evidence="2">Uncharacterized protein</fullName>
    </submittedName>
</protein>
<dbReference type="RefSeq" id="WP_014796713.1">
    <property type="nucleotide sequence ID" value="NC_018018.1"/>
</dbReference>
<gene>
    <name evidence="2" type="ordered locus">Fleli_0796</name>
</gene>
<keyword evidence="1" id="KW-1133">Transmembrane helix</keyword>
<reference evidence="3" key="1">
    <citation type="submission" date="2012-06" db="EMBL/GenBank/DDBJ databases">
        <title>The complete genome of Flexibacter litoralis DSM 6794.</title>
        <authorList>
            <person name="Lucas S."/>
            <person name="Copeland A."/>
            <person name="Lapidus A."/>
            <person name="Glavina del Rio T."/>
            <person name="Dalin E."/>
            <person name="Tice H."/>
            <person name="Bruce D."/>
            <person name="Goodwin L."/>
            <person name="Pitluck S."/>
            <person name="Peters L."/>
            <person name="Ovchinnikova G."/>
            <person name="Lu M."/>
            <person name="Kyrpides N."/>
            <person name="Mavromatis K."/>
            <person name="Ivanova N."/>
            <person name="Brettin T."/>
            <person name="Detter J.C."/>
            <person name="Han C."/>
            <person name="Larimer F."/>
            <person name="Land M."/>
            <person name="Hauser L."/>
            <person name="Markowitz V."/>
            <person name="Cheng J.-F."/>
            <person name="Hugenholtz P."/>
            <person name="Woyke T."/>
            <person name="Wu D."/>
            <person name="Spring S."/>
            <person name="Lang E."/>
            <person name="Kopitz M."/>
            <person name="Brambilla E."/>
            <person name="Klenk H.-P."/>
            <person name="Eisen J.A."/>
        </authorList>
    </citation>
    <scope>NUCLEOTIDE SEQUENCE [LARGE SCALE GENOMIC DNA]</scope>
    <source>
        <strain evidence="3">ATCC 23117 / DSM 6794 / NBRC 15988 / NCIMB 1366 / Sio-4</strain>
    </source>
</reference>
<organism evidence="2 3">
    <name type="scientific">Bernardetia litoralis (strain ATCC 23117 / DSM 6794 / NBRC 15988 / NCIMB 1366 / Fx l1 / Sio-4)</name>
    <name type="common">Flexibacter litoralis</name>
    <dbReference type="NCBI Taxonomy" id="880071"/>
    <lineage>
        <taxon>Bacteria</taxon>
        <taxon>Pseudomonadati</taxon>
        <taxon>Bacteroidota</taxon>
        <taxon>Cytophagia</taxon>
        <taxon>Cytophagales</taxon>
        <taxon>Bernardetiaceae</taxon>
        <taxon>Bernardetia</taxon>
    </lineage>
</organism>
<sequence>MKISNLLQPKKIICFTFCVVFVMAIFVFYQRWSGLDITPANTNELDKINQTLYLVYMGVSFFFALFFLSFGLNRKENTKRQDTFLQVGIISALFFFIALMTTNYFLIQSFS</sequence>
<dbReference type="AlphaFoldDB" id="I4AH20"/>
<feature type="transmembrane region" description="Helical" evidence="1">
    <location>
        <begin position="84"/>
        <end position="107"/>
    </location>
</feature>
<accession>I4AH20</accession>
<evidence type="ECO:0000313" key="3">
    <source>
        <dbReference type="Proteomes" id="UP000006054"/>
    </source>
</evidence>
<name>I4AH20_BERLS</name>
<feature type="transmembrane region" description="Helical" evidence="1">
    <location>
        <begin position="12"/>
        <end position="32"/>
    </location>
</feature>
<keyword evidence="3" id="KW-1185">Reference proteome</keyword>
<feature type="transmembrane region" description="Helical" evidence="1">
    <location>
        <begin position="52"/>
        <end position="72"/>
    </location>
</feature>
<dbReference type="KEGG" id="fli:Fleli_0796"/>
<keyword evidence="1" id="KW-0812">Transmembrane</keyword>
<evidence type="ECO:0000256" key="1">
    <source>
        <dbReference type="SAM" id="Phobius"/>
    </source>
</evidence>
<keyword evidence="1" id="KW-0472">Membrane</keyword>
<proteinExistence type="predicted"/>
<dbReference type="EMBL" id="CP003345">
    <property type="protein sequence ID" value="AFM03255.1"/>
    <property type="molecule type" value="Genomic_DNA"/>
</dbReference>